<organism evidence="2 3">
    <name type="scientific">Streptomyces odorifer</name>
    <dbReference type="NCBI Taxonomy" id="53450"/>
    <lineage>
        <taxon>Bacteria</taxon>
        <taxon>Bacillati</taxon>
        <taxon>Actinomycetota</taxon>
        <taxon>Actinomycetes</taxon>
        <taxon>Kitasatosporales</taxon>
        <taxon>Streptomycetaceae</taxon>
        <taxon>Streptomyces</taxon>
        <taxon>Streptomyces albidoflavus group</taxon>
    </lineage>
</organism>
<feature type="compositionally biased region" description="Basic and acidic residues" evidence="1">
    <location>
        <begin position="1"/>
        <end position="12"/>
    </location>
</feature>
<keyword evidence="3" id="KW-1185">Reference proteome</keyword>
<name>A0A7Y6F0R6_9ACTN</name>
<accession>A0A7Y6F0R6</accession>
<proteinExistence type="predicted"/>
<evidence type="ECO:0000313" key="2">
    <source>
        <dbReference type="EMBL" id="NUV27642.1"/>
    </source>
</evidence>
<evidence type="ECO:0000313" key="3">
    <source>
        <dbReference type="Proteomes" id="UP000540128"/>
    </source>
</evidence>
<protein>
    <submittedName>
        <fullName evidence="2">Uncharacterized protein</fullName>
    </submittedName>
</protein>
<dbReference type="AlphaFoldDB" id="A0A7Y6F0R6"/>
<comment type="caution">
    <text evidence="2">The sequence shown here is derived from an EMBL/GenBank/DDBJ whole genome shotgun (WGS) entry which is preliminary data.</text>
</comment>
<feature type="region of interest" description="Disordered" evidence="1">
    <location>
        <begin position="1"/>
        <end position="24"/>
    </location>
</feature>
<reference evidence="2 3" key="1">
    <citation type="submission" date="2020-03" db="EMBL/GenBank/DDBJ databases">
        <title>Complete genome sequence of sixteen Streptomyces strains facilitates identification of candidate genes involved in plant growth-promotion in grain legumes and cereals.</title>
        <authorList>
            <person name="Gopalakrishnan S."/>
            <person name="Thakur V."/>
            <person name="Saxena R."/>
            <person name="Vadlamudi S."/>
            <person name="Purohit S."/>
            <person name="Kumar V."/>
            <person name="Rathore A."/>
            <person name="Chitikineni A."/>
            <person name="Varshney R.K."/>
        </authorList>
    </citation>
    <scope>NUCLEOTIDE SEQUENCE [LARGE SCALE GENOMIC DNA]</scope>
    <source>
        <strain evidence="2 3">KAI-180</strain>
    </source>
</reference>
<gene>
    <name evidence="2" type="ORF">G6W59_04655</name>
</gene>
<dbReference type="RefSeq" id="WP_175457739.1">
    <property type="nucleotide sequence ID" value="NZ_JAANNT010000002.1"/>
</dbReference>
<sequence length="74" mass="7909">MCASEAGRRGIDGQEVDTAVLRLPKPLEGGEWTAETVAPAQMHTPANPEQTGEVVVVSTNAYKQHNLLPRTEPG</sequence>
<dbReference type="Proteomes" id="UP000540128">
    <property type="component" value="Unassembled WGS sequence"/>
</dbReference>
<dbReference type="EMBL" id="JAANNT010000002">
    <property type="protein sequence ID" value="NUV27642.1"/>
    <property type="molecule type" value="Genomic_DNA"/>
</dbReference>
<evidence type="ECO:0000256" key="1">
    <source>
        <dbReference type="SAM" id="MobiDB-lite"/>
    </source>
</evidence>